<dbReference type="Pfam" id="PF10050">
    <property type="entry name" value="DUF2284"/>
    <property type="match status" value="1"/>
</dbReference>
<dbReference type="AlphaFoldDB" id="A0A9D2MNW8"/>
<evidence type="ECO:0000313" key="2">
    <source>
        <dbReference type="Proteomes" id="UP000886883"/>
    </source>
</evidence>
<comment type="caution">
    <text evidence="1">The sequence shown here is derived from an EMBL/GenBank/DDBJ whole genome shotgun (WGS) entry which is preliminary data.</text>
</comment>
<evidence type="ECO:0000313" key="1">
    <source>
        <dbReference type="EMBL" id="HJB89879.1"/>
    </source>
</evidence>
<organism evidence="1 2">
    <name type="scientific">Candidatus Eisenbergiella merdigallinarum</name>
    <dbReference type="NCBI Taxonomy" id="2838552"/>
    <lineage>
        <taxon>Bacteria</taxon>
        <taxon>Bacillati</taxon>
        <taxon>Bacillota</taxon>
        <taxon>Clostridia</taxon>
        <taxon>Lachnospirales</taxon>
        <taxon>Lachnospiraceae</taxon>
        <taxon>Eisenbergiella</taxon>
    </lineage>
</organism>
<protein>
    <submittedName>
        <fullName evidence="1">DUF2284 domain-containing protein</fullName>
    </submittedName>
</protein>
<reference evidence="1" key="1">
    <citation type="journal article" date="2021" name="PeerJ">
        <title>Extensive microbial diversity within the chicken gut microbiome revealed by metagenomics and culture.</title>
        <authorList>
            <person name="Gilroy R."/>
            <person name="Ravi A."/>
            <person name="Getino M."/>
            <person name="Pursley I."/>
            <person name="Horton D.L."/>
            <person name="Alikhan N.F."/>
            <person name="Baker D."/>
            <person name="Gharbi K."/>
            <person name="Hall N."/>
            <person name="Watson M."/>
            <person name="Adriaenssens E.M."/>
            <person name="Foster-Nyarko E."/>
            <person name="Jarju S."/>
            <person name="Secka A."/>
            <person name="Antonio M."/>
            <person name="Oren A."/>
            <person name="Chaudhuri R.R."/>
            <person name="La Ragione R."/>
            <person name="Hildebrand F."/>
            <person name="Pallen M.J."/>
        </authorList>
    </citation>
    <scope>NUCLEOTIDE SEQUENCE</scope>
    <source>
        <strain evidence="1">USAMLcec3-2134</strain>
    </source>
</reference>
<proteinExistence type="predicted"/>
<dbReference type="InterPro" id="IPR019271">
    <property type="entry name" value="DUF2284_metal-binding"/>
</dbReference>
<name>A0A9D2MNW8_9FIRM</name>
<dbReference type="Proteomes" id="UP000886883">
    <property type="component" value="Unassembled WGS sequence"/>
</dbReference>
<gene>
    <name evidence="1" type="ORF">H9763_00230</name>
</gene>
<accession>A0A9D2MNW8</accession>
<sequence length="188" mass="21001">MKEEEKIARLRERALELGAHRAEVMEASRVSLDASFRELCKANSCGNYGKNYMCPPDIGDIHSLMDEIRTYDAVLVYQTVGQLEDSYDFEGMMEAGRLHNGLAQKLREETQGFPKERILHLAAGGCRVCETCGKRTGEPCRFPGKAIGSLEAYGINVSLLAKESGMKYINGADTVTYFGAIFFRNRQE</sequence>
<reference evidence="1" key="2">
    <citation type="submission" date="2021-04" db="EMBL/GenBank/DDBJ databases">
        <authorList>
            <person name="Gilroy R."/>
        </authorList>
    </citation>
    <scope>NUCLEOTIDE SEQUENCE</scope>
    <source>
        <strain evidence="1">USAMLcec3-2134</strain>
    </source>
</reference>
<dbReference type="EMBL" id="DWXE01000001">
    <property type="protein sequence ID" value="HJB89879.1"/>
    <property type="molecule type" value="Genomic_DNA"/>
</dbReference>